<dbReference type="Pfam" id="PF25772">
    <property type="entry name" value="HEAT_RRP12_N"/>
    <property type="match status" value="1"/>
</dbReference>
<dbReference type="InterPro" id="IPR012978">
    <property type="entry name" value="HEAT_RRP12"/>
</dbReference>
<organism evidence="7 8">
    <name type="scientific">Glossina austeni</name>
    <name type="common">Savannah tsetse fly</name>
    <dbReference type="NCBI Taxonomy" id="7395"/>
    <lineage>
        <taxon>Eukaryota</taxon>
        <taxon>Metazoa</taxon>
        <taxon>Ecdysozoa</taxon>
        <taxon>Arthropoda</taxon>
        <taxon>Hexapoda</taxon>
        <taxon>Insecta</taxon>
        <taxon>Pterygota</taxon>
        <taxon>Neoptera</taxon>
        <taxon>Endopterygota</taxon>
        <taxon>Diptera</taxon>
        <taxon>Brachycera</taxon>
        <taxon>Muscomorpha</taxon>
        <taxon>Hippoboscoidea</taxon>
        <taxon>Glossinidae</taxon>
        <taxon>Glossina</taxon>
    </lineage>
</organism>
<feature type="region of interest" description="Disordered" evidence="4">
    <location>
        <begin position="1297"/>
        <end position="1317"/>
    </location>
</feature>
<proteinExistence type="inferred from homology"/>
<protein>
    <submittedName>
        <fullName evidence="7">NUC173 domain-containing protein</fullName>
    </submittedName>
</protein>
<dbReference type="SUPFAM" id="SSF48371">
    <property type="entry name" value="ARM repeat"/>
    <property type="match status" value="2"/>
</dbReference>
<evidence type="ECO:0000256" key="1">
    <source>
        <dbReference type="ARBA" id="ARBA00004123"/>
    </source>
</evidence>
<feature type="region of interest" description="Disordered" evidence="4">
    <location>
        <begin position="1145"/>
        <end position="1265"/>
    </location>
</feature>
<evidence type="ECO:0000256" key="2">
    <source>
        <dbReference type="ARBA" id="ARBA00007690"/>
    </source>
</evidence>
<keyword evidence="8" id="KW-1185">Reference proteome</keyword>
<evidence type="ECO:0000256" key="4">
    <source>
        <dbReference type="SAM" id="MobiDB-lite"/>
    </source>
</evidence>
<feature type="compositionally biased region" description="Basic and acidic residues" evidence="4">
    <location>
        <begin position="1243"/>
        <end position="1262"/>
    </location>
</feature>
<keyword evidence="3" id="KW-0539">Nucleus</keyword>
<evidence type="ECO:0000313" key="8">
    <source>
        <dbReference type="Proteomes" id="UP000078200"/>
    </source>
</evidence>
<name>A0A1A9UT31_GLOAU</name>
<accession>A0A1A9UT31</accession>
<feature type="compositionally biased region" description="Basic residues" evidence="4">
    <location>
        <begin position="1"/>
        <end position="18"/>
    </location>
</feature>
<evidence type="ECO:0000259" key="5">
    <source>
        <dbReference type="Pfam" id="PF08161"/>
    </source>
</evidence>
<feature type="compositionally biased region" description="Basic residues" evidence="4">
    <location>
        <begin position="1066"/>
        <end position="1076"/>
    </location>
</feature>
<dbReference type="Proteomes" id="UP000078200">
    <property type="component" value="Unassembled WGS sequence"/>
</dbReference>
<dbReference type="InterPro" id="IPR011989">
    <property type="entry name" value="ARM-like"/>
</dbReference>
<dbReference type="InterPro" id="IPR052087">
    <property type="entry name" value="RRP12"/>
</dbReference>
<dbReference type="InterPro" id="IPR057860">
    <property type="entry name" value="HEAT_RRP12_N"/>
</dbReference>
<dbReference type="EnsemblMetazoa" id="GAUT014446-RA">
    <property type="protein sequence ID" value="GAUT014446-PA"/>
    <property type="gene ID" value="GAUT014446"/>
</dbReference>
<reference evidence="7" key="1">
    <citation type="submission" date="2020-05" db="UniProtKB">
        <authorList>
            <consortium name="EnsemblMetazoa"/>
        </authorList>
    </citation>
    <scope>IDENTIFICATION</scope>
    <source>
        <strain evidence="7">TTRI</strain>
    </source>
</reference>
<dbReference type="InterPro" id="IPR016024">
    <property type="entry name" value="ARM-type_fold"/>
</dbReference>
<dbReference type="VEuPathDB" id="VectorBase:GAUT014446"/>
<feature type="region of interest" description="Disordered" evidence="4">
    <location>
        <begin position="1"/>
        <end position="27"/>
    </location>
</feature>
<evidence type="ECO:0000259" key="6">
    <source>
        <dbReference type="Pfam" id="PF25772"/>
    </source>
</evidence>
<evidence type="ECO:0000256" key="3">
    <source>
        <dbReference type="ARBA" id="ARBA00023242"/>
    </source>
</evidence>
<comment type="subcellular location">
    <subcellularLocation>
        <location evidence="1">Nucleus</location>
    </subcellularLocation>
</comment>
<feature type="compositionally biased region" description="Acidic residues" evidence="4">
    <location>
        <begin position="1081"/>
        <end position="1091"/>
    </location>
</feature>
<dbReference type="Gene3D" id="1.25.10.10">
    <property type="entry name" value="Leucine-rich Repeat Variant"/>
    <property type="match status" value="1"/>
</dbReference>
<feature type="region of interest" description="Disordered" evidence="4">
    <location>
        <begin position="1066"/>
        <end position="1091"/>
    </location>
</feature>
<feature type="domain" description="RRP12 N-terminal HEAT" evidence="6">
    <location>
        <begin position="133"/>
        <end position="384"/>
    </location>
</feature>
<comment type="similarity">
    <text evidence="2">Belongs to the RRP12 family.</text>
</comment>
<dbReference type="PANTHER" id="PTHR48287:SF1">
    <property type="entry name" value="ARM REPEAT SUPERFAMILY PROTEIN"/>
    <property type="match status" value="1"/>
</dbReference>
<dbReference type="PANTHER" id="PTHR48287">
    <property type="entry name" value="ARM REPEAT SUPERFAMILY PROTEIN"/>
    <property type="match status" value="1"/>
</dbReference>
<feature type="domain" description="RRP12 HEAT" evidence="5">
    <location>
        <begin position="450"/>
        <end position="715"/>
    </location>
</feature>
<dbReference type="STRING" id="7395.A0A1A9UT31"/>
<feature type="compositionally biased region" description="Basic residues" evidence="4">
    <location>
        <begin position="1308"/>
        <end position="1317"/>
    </location>
</feature>
<sequence length="1317" mass="148924">MGRFRSKLKRHVKGKTWSKGHSSTCNPEQMKHRLKAKSRFFQPNLSLASPDSTTSPGTLTLDALSKHDQRNAFNAETTTVNDVASSLKCFSFHDEDDETMTQTQPGTFKTFATNYTSCSNKSFRKLLVGFRTTSELHKEMLAILTALTEIIKERGGSESSTEYFILLMEQIEASKEDNEIIAGISLLAMGIKSVPTMVLRKRFSETAETLMFCLQRFAESSNQNIIRYIISCLSVLLRSQVYTTWTYSSIWKYIDALLSFTIHSKPKIRKQAQHAIVAIVHGSTFMLPAENVNSFENPTQIKAHPASNRITKFCLNQFKSEVLAYQETTVLHTLTLLKDIIGALKMNDIRVICEHLLSIMTAANVVTRTSCFHTLHSLFASRTTNLNSIMCGKLLTAIHKYRPDRSDRRQTLAWFTVLKEGYIHLSGLDMNLCMNALPHFTNVANELWRSDHPEIIASVSNCLKEFLYESVKVACTSKETATMYQLPISHLIQSLHDVLRAPFGEVLKHVILTFAIIFEVCGIYFVNDLSKSLLELAKRYDTESSLRLQIEYAIMEAIKSMGPEVVLKTIPLTNDKGEVMLERSWLLPLLRQGSVGATFTFFKEVILTLALDCNTKWHKFAKEKQISMSHTYELLCCQLWGLFPGFCRNPKDPENFSLIAPTLGNALDNNPEFRAPIFDGLLELLQGENDLEIHGLLGNYAKNFLPRLFNIYTQKPNGTYEQDLQQKCLHVIKVYLEKTPAEIRKELFNTAYKQVVSTPVGSFEYYAIYDITAALALFQTCEVIREFFETYIVPILLKTEKSKLVAKDEQKLKKQQRKTYELLSEILSSEATSCQKFRRRNLVALQKLLLEAFATSCAVCQAARLRCLKVLIESLDNLNASNKLVVKTLPEAIMNYREFSTRKEDISQELLKLILQLYQQESKLNDFVDILAVGFAGDESLVTNTILAFRTVLQEQGKNLTVSTLEFIMEQVAVFLVQKSRPQAEASVAFLITFIKVMPSPLVANHLETIMKSISAMVKDTKRYCRLQIGYLLKKLCKRFTAEDLVKFVPGDDEVTHRRLKKIRKQLRRDNRKKQNPGKDSDDELSEDEFEDPEDIVDLADIKSVGNILTNRPNMLNNNQATLKTKTKDPNRGFKISADGKLIISDKGSKNKEDSDDDSSINGDGIQADTHMKKASIKRGLDEESSDEEALPPVKRKHTDALSTHSGKTSSTRYTTGGKGIHRSLGKANVDNDVQSIKSRKSSKTEHAGSEYSTKKAKGDMKKKGKLDPYAYIPLSRKSLNRRRRAKHVGTFKSIVKGTSKSALRGVKNAKHTKSGK</sequence>
<evidence type="ECO:0000313" key="7">
    <source>
        <dbReference type="EnsemblMetazoa" id="GAUT014446-PA"/>
    </source>
</evidence>
<dbReference type="Pfam" id="PF08161">
    <property type="entry name" value="RRP12_HEAT"/>
    <property type="match status" value="1"/>
</dbReference>
<feature type="compositionally biased region" description="Polar residues" evidence="4">
    <location>
        <begin position="1201"/>
        <end position="1215"/>
    </location>
</feature>
<dbReference type="GO" id="GO:0005634">
    <property type="term" value="C:nucleus"/>
    <property type="evidence" value="ECO:0007669"/>
    <property type="project" value="UniProtKB-SubCell"/>
</dbReference>